<dbReference type="Gene3D" id="3.30.1540.10">
    <property type="entry name" value="formyl-coa transferase, domain 3"/>
    <property type="match status" value="1"/>
</dbReference>
<dbReference type="PANTHER" id="PTHR48228:SF4">
    <property type="entry name" value="BLR3030 PROTEIN"/>
    <property type="match status" value="1"/>
</dbReference>
<comment type="caution">
    <text evidence="1">The sequence shown here is derived from an EMBL/GenBank/DDBJ whole genome shotgun (WGS) entry which is preliminary data.</text>
</comment>
<dbReference type="EMBL" id="BAAAZN010000027">
    <property type="protein sequence ID" value="GAA3582321.1"/>
    <property type="molecule type" value="Genomic_DNA"/>
</dbReference>
<keyword evidence="2" id="KW-1185">Reference proteome</keyword>
<keyword evidence="1" id="KW-0808">Transferase</keyword>
<organism evidence="1 2">
    <name type="scientific">Amycolatopsis ultiminotia</name>
    <dbReference type="NCBI Taxonomy" id="543629"/>
    <lineage>
        <taxon>Bacteria</taxon>
        <taxon>Bacillati</taxon>
        <taxon>Actinomycetota</taxon>
        <taxon>Actinomycetes</taxon>
        <taxon>Pseudonocardiales</taxon>
        <taxon>Pseudonocardiaceae</taxon>
        <taxon>Amycolatopsis</taxon>
    </lineage>
</organism>
<dbReference type="SUPFAM" id="SSF89796">
    <property type="entry name" value="CoA-transferase family III (CaiB/BaiF)"/>
    <property type="match status" value="2"/>
</dbReference>
<dbReference type="Gene3D" id="3.40.50.10540">
    <property type="entry name" value="Crotonobetainyl-coa:carnitine coa-transferase, domain 1"/>
    <property type="match status" value="2"/>
</dbReference>
<proteinExistence type="predicted"/>
<dbReference type="InterPro" id="IPR023606">
    <property type="entry name" value="CoA-Trfase_III_dom_1_sf"/>
</dbReference>
<evidence type="ECO:0000313" key="1">
    <source>
        <dbReference type="EMBL" id="GAA3582321.1"/>
    </source>
</evidence>
<accession>A0ABP6YGD2</accession>
<name>A0ABP6YGD2_9PSEU</name>
<evidence type="ECO:0000313" key="2">
    <source>
        <dbReference type="Proteomes" id="UP001500689"/>
    </source>
</evidence>
<dbReference type="Pfam" id="PF02515">
    <property type="entry name" value="CoA_transf_3"/>
    <property type="match status" value="1"/>
</dbReference>
<dbReference type="InterPro" id="IPR003673">
    <property type="entry name" value="CoA-Trfase_fam_III"/>
</dbReference>
<gene>
    <name evidence="1" type="ORF">GCM10022222_78870</name>
</gene>
<dbReference type="InterPro" id="IPR044855">
    <property type="entry name" value="CoA-Trfase_III_dom3_sf"/>
</dbReference>
<sequence length="493" mass="52653">MSLTEKLEAALAKPATTDEYDLHTPLGELLSAVGLSAADAGGAVSFTGADPVLPGALRLAGATSIALAAKSVAVAKIWQLRGGRGQDISMDLRVAPHRLCPFYDKKWELLDGYPPGDPARVTQAFGTDRFYSTSDGRWVHPISPYPKLRNDAAALLGVPERDDAARQAIAGRNSFELEEAAEAAGVIMPVVRTTGELMATPQYRQVLATMPPVVVEKIGDSSPEPLSGGVSAPLEGIRALGRAHIIAGAGCGRALALHGADVLNVWDPNEYELPLLYSTSNVGVRSTRLDFGRPGDREVIRGLLSGADIFYANRRPGYLARRGLDAQTAAEVRPGIIHATVTLNGDTGPWSARVGFDQTAGCLAGVMLLEGENGVPSLPAVPVVNDYITSWFLQLGILRALMLRASEGGSYRVTVSLTRVALWLLSLGIFDKEYAADVAGSAPGHEYFDPQTFTADTPLGRYQGVTEQIRMSETPGYYTNPLIPRGSHRPEWK</sequence>
<dbReference type="RefSeq" id="WP_344868538.1">
    <property type="nucleotide sequence ID" value="NZ_BAAAZN010000027.1"/>
</dbReference>
<dbReference type="PANTHER" id="PTHR48228">
    <property type="entry name" value="SUCCINYL-COA--D-CITRAMALATE COA-TRANSFERASE"/>
    <property type="match status" value="1"/>
</dbReference>
<dbReference type="Proteomes" id="UP001500689">
    <property type="component" value="Unassembled WGS sequence"/>
</dbReference>
<protein>
    <submittedName>
        <fullName evidence="1">CoA transferase</fullName>
    </submittedName>
</protein>
<dbReference type="GO" id="GO:0016740">
    <property type="term" value="F:transferase activity"/>
    <property type="evidence" value="ECO:0007669"/>
    <property type="project" value="UniProtKB-KW"/>
</dbReference>
<reference evidence="2" key="1">
    <citation type="journal article" date="2019" name="Int. J. Syst. Evol. Microbiol.">
        <title>The Global Catalogue of Microorganisms (GCM) 10K type strain sequencing project: providing services to taxonomists for standard genome sequencing and annotation.</title>
        <authorList>
            <consortium name="The Broad Institute Genomics Platform"/>
            <consortium name="The Broad Institute Genome Sequencing Center for Infectious Disease"/>
            <person name="Wu L."/>
            <person name="Ma J."/>
        </authorList>
    </citation>
    <scope>NUCLEOTIDE SEQUENCE [LARGE SCALE GENOMIC DNA]</scope>
    <source>
        <strain evidence="2">JCM 16898</strain>
    </source>
</reference>
<dbReference type="InterPro" id="IPR050509">
    <property type="entry name" value="CoA-transferase_III"/>
</dbReference>